<evidence type="ECO:0000256" key="6">
    <source>
        <dbReference type="ARBA" id="ARBA00023136"/>
    </source>
</evidence>
<dbReference type="Pfam" id="PF03567">
    <property type="entry name" value="Sulfotransfer_2"/>
    <property type="match status" value="1"/>
</dbReference>
<dbReference type="PANTHER" id="PTHR12137">
    <property type="entry name" value="CARBOHYDRATE SULFOTRANSFERASE"/>
    <property type="match status" value="1"/>
</dbReference>
<evidence type="ECO:0000256" key="2">
    <source>
        <dbReference type="ARBA" id="ARBA00022679"/>
    </source>
</evidence>
<keyword evidence="9" id="KW-1185">Reference proteome</keyword>
<dbReference type="RefSeq" id="WP_106262825.1">
    <property type="nucleotide sequence ID" value="NZ_PVTQ01000002.1"/>
</dbReference>
<keyword evidence="6" id="KW-0472">Membrane</keyword>
<protein>
    <submittedName>
        <fullName evidence="8">Sulfotransferase family protein</fullName>
    </submittedName>
</protein>
<evidence type="ECO:0000256" key="1">
    <source>
        <dbReference type="ARBA" id="ARBA00004323"/>
    </source>
</evidence>
<comment type="subcellular location">
    <subcellularLocation>
        <location evidence="1">Golgi apparatus membrane</location>
        <topology evidence="1">Single-pass type II membrane protein</topology>
    </subcellularLocation>
</comment>
<dbReference type="OrthoDB" id="1407035at2"/>
<dbReference type="Proteomes" id="UP000238392">
    <property type="component" value="Unassembled WGS sequence"/>
</dbReference>
<keyword evidence="7" id="KW-0325">Glycoprotein</keyword>
<evidence type="ECO:0000256" key="7">
    <source>
        <dbReference type="ARBA" id="ARBA00023180"/>
    </source>
</evidence>
<keyword evidence="2 8" id="KW-0808">Transferase</keyword>
<dbReference type="InterPro" id="IPR018011">
    <property type="entry name" value="Carb_sulfotrans_8-10"/>
</dbReference>
<proteinExistence type="predicted"/>
<evidence type="ECO:0000256" key="3">
    <source>
        <dbReference type="ARBA" id="ARBA00022692"/>
    </source>
</evidence>
<keyword evidence="5" id="KW-0333">Golgi apparatus</keyword>
<evidence type="ECO:0000256" key="5">
    <source>
        <dbReference type="ARBA" id="ARBA00023034"/>
    </source>
</evidence>
<sequence>MVVGDVFHTPKLSGPGRQKNLDAWANRYPARLRTREETQSWLEQQFFPASKRWLYCGNGKSGTSSTKRFLFELEFGRPLSAHLLVPFDINPDVVAHRLAEFDVFRSLADTEDSQDVFANALRLTTVRNPYSRAVSAYLYLCKSDEMARHWFAWDRVRMNAMVGFDWDNDPRTATGFEKFLDYIASDIQNRGLQEVNPHWRPQHGNIRPGLFDAHLIGKTEDLGTFFKDVAARLNQPLPATFKAKAANQNADSTPKDALLTPAVRQRITRIYGPDFAQFDYDPDAAKAA</sequence>
<dbReference type="AlphaFoldDB" id="A0A2T0X047"/>
<evidence type="ECO:0000313" key="9">
    <source>
        <dbReference type="Proteomes" id="UP000238392"/>
    </source>
</evidence>
<dbReference type="GO" id="GO:0008146">
    <property type="term" value="F:sulfotransferase activity"/>
    <property type="evidence" value="ECO:0007669"/>
    <property type="project" value="InterPro"/>
</dbReference>
<reference evidence="8 9" key="1">
    <citation type="submission" date="2018-03" db="EMBL/GenBank/DDBJ databases">
        <title>Genomic Encyclopedia of Archaeal and Bacterial Type Strains, Phase II (KMG-II): from individual species to whole genera.</title>
        <authorList>
            <person name="Goeker M."/>
        </authorList>
    </citation>
    <scope>NUCLEOTIDE SEQUENCE [LARGE SCALE GENOMIC DNA]</scope>
    <source>
        <strain evidence="8 9">DSM 100212</strain>
    </source>
</reference>
<name>A0A2T0X047_9RHOB</name>
<dbReference type="EMBL" id="PVTQ01000002">
    <property type="protein sequence ID" value="PRY92297.1"/>
    <property type="molecule type" value="Genomic_DNA"/>
</dbReference>
<dbReference type="InterPro" id="IPR005331">
    <property type="entry name" value="Sulfotransferase"/>
</dbReference>
<dbReference type="GO" id="GO:0016051">
    <property type="term" value="P:carbohydrate biosynthetic process"/>
    <property type="evidence" value="ECO:0007669"/>
    <property type="project" value="InterPro"/>
</dbReference>
<dbReference type="SUPFAM" id="SSF52540">
    <property type="entry name" value="P-loop containing nucleoside triphosphate hydrolases"/>
    <property type="match status" value="1"/>
</dbReference>
<dbReference type="GO" id="GO:0016020">
    <property type="term" value="C:membrane"/>
    <property type="evidence" value="ECO:0007669"/>
    <property type="project" value="InterPro"/>
</dbReference>
<comment type="caution">
    <text evidence="8">The sequence shown here is derived from an EMBL/GenBank/DDBJ whole genome shotgun (WGS) entry which is preliminary data.</text>
</comment>
<keyword evidence="4" id="KW-1133">Transmembrane helix</keyword>
<dbReference type="PANTHER" id="PTHR12137:SF54">
    <property type="entry name" value="CARBOHYDRATE SULFOTRANSFERASE"/>
    <property type="match status" value="1"/>
</dbReference>
<gene>
    <name evidence="8" type="ORF">CLV74_102212</name>
</gene>
<organism evidence="8 9">
    <name type="scientific">Donghicola tyrosinivorans</name>
    <dbReference type="NCBI Taxonomy" id="1652492"/>
    <lineage>
        <taxon>Bacteria</taxon>
        <taxon>Pseudomonadati</taxon>
        <taxon>Pseudomonadota</taxon>
        <taxon>Alphaproteobacteria</taxon>
        <taxon>Rhodobacterales</taxon>
        <taxon>Roseobacteraceae</taxon>
        <taxon>Donghicola</taxon>
    </lineage>
</organism>
<evidence type="ECO:0000313" key="8">
    <source>
        <dbReference type="EMBL" id="PRY92297.1"/>
    </source>
</evidence>
<evidence type="ECO:0000256" key="4">
    <source>
        <dbReference type="ARBA" id="ARBA00022989"/>
    </source>
</evidence>
<keyword evidence="3" id="KW-0812">Transmembrane</keyword>
<accession>A0A2T0X047</accession>
<dbReference type="InterPro" id="IPR027417">
    <property type="entry name" value="P-loop_NTPase"/>
</dbReference>